<evidence type="ECO:0000313" key="11">
    <source>
        <dbReference type="EMBL" id="ABO94605.1"/>
    </source>
</evidence>
<keyword evidence="3" id="KW-0004">4Fe-4S</keyword>
<dbReference type="InterPro" id="IPR058240">
    <property type="entry name" value="rSAM_sf"/>
</dbReference>
<dbReference type="InterPro" id="IPR020612">
    <property type="entry name" value="Methylthiotransferase_CS"/>
</dbReference>
<dbReference type="PROSITE" id="PS50926">
    <property type="entry name" value="TRAM"/>
    <property type="match status" value="1"/>
</dbReference>
<evidence type="ECO:0000256" key="6">
    <source>
        <dbReference type="ARBA" id="ARBA00023004"/>
    </source>
</evidence>
<dbReference type="SFLD" id="SFLDF00273">
    <property type="entry name" value="(dimethylallyl)adenosine_tRNA"/>
    <property type="match status" value="1"/>
</dbReference>
<dbReference type="NCBIfam" id="TIGR00089">
    <property type="entry name" value="MiaB/RimO family radical SAM methylthiotransferase"/>
    <property type="match status" value="1"/>
</dbReference>
<feature type="domain" description="MTTase N-terminal" evidence="9">
    <location>
        <begin position="1"/>
        <end position="118"/>
    </location>
</feature>
<evidence type="ECO:0000256" key="7">
    <source>
        <dbReference type="ARBA" id="ARBA00023014"/>
    </source>
</evidence>
<dbReference type="PROSITE" id="PS51449">
    <property type="entry name" value="MTTASE_N"/>
    <property type="match status" value="1"/>
</dbReference>
<dbReference type="GO" id="GO:0035597">
    <property type="term" value="F:tRNA-2-methylthio-N(6)-dimethylallyladenosine(37) synthase activity"/>
    <property type="evidence" value="ECO:0007669"/>
    <property type="project" value="TreeGrafter"/>
</dbReference>
<dbReference type="KEGG" id="olu:OSTLU_2500"/>
<keyword evidence="12" id="KW-1185">Reference proteome</keyword>
<dbReference type="SMART" id="SM00729">
    <property type="entry name" value="Elp3"/>
    <property type="match status" value="1"/>
</dbReference>
<dbReference type="FunFam" id="3.80.30.20:FF:000003">
    <property type="entry name" value="CDK5 regulatory subunit-associated protein 1"/>
    <property type="match status" value="1"/>
</dbReference>
<dbReference type="InterPro" id="IPR038135">
    <property type="entry name" value="Methylthiotransferase_N_sf"/>
</dbReference>
<dbReference type="InterPro" id="IPR023404">
    <property type="entry name" value="rSAM_horseshoe"/>
</dbReference>
<proteinExistence type="inferred from homology"/>
<evidence type="ECO:0000259" key="10">
    <source>
        <dbReference type="PROSITE" id="PS51918"/>
    </source>
</evidence>
<evidence type="ECO:0000259" key="8">
    <source>
        <dbReference type="PROSITE" id="PS50926"/>
    </source>
</evidence>
<dbReference type="GO" id="GO:0005829">
    <property type="term" value="C:cytosol"/>
    <property type="evidence" value="ECO:0007669"/>
    <property type="project" value="TreeGrafter"/>
</dbReference>
<dbReference type="STRING" id="436017.A4RTH3"/>
<dbReference type="eggNOG" id="KOG2492">
    <property type="taxonomic scope" value="Eukaryota"/>
</dbReference>
<dbReference type="InterPro" id="IPR002792">
    <property type="entry name" value="TRAM_dom"/>
</dbReference>
<dbReference type="OrthoDB" id="190098at2759"/>
<dbReference type="HOGENOM" id="CLU_018697_2_1_1"/>
<feature type="domain" description="TRAM" evidence="8">
    <location>
        <begin position="409"/>
        <end position="484"/>
    </location>
</feature>
<organism evidence="11 12">
    <name type="scientific">Ostreococcus lucimarinus (strain CCE9901)</name>
    <dbReference type="NCBI Taxonomy" id="436017"/>
    <lineage>
        <taxon>Eukaryota</taxon>
        <taxon>Viridiplantae</taxon>
        <taxon>Chlorophyta</taxon>
        <taxon>Mamiellophyceae</taxon>
        <taxon>Mamiellales</taxon>
        <taxon>Bathycoccaceae</taxon>
        <taxon>Ostreococcus</taxon>
    </lineage>
</organism>
<dbReference type="SFLD" id="SFLDS00029">
    <property type="entry name" value="Radical_SAM"/>
    <property type="match status" value="1"/>
</dbReference>
<evidence type="ECO:0000259" key="9">
    <source>
        <dbReference type="PROSITE" id="PS51449"/>
    </source>
</evidence>
<dbReference type="GO" id="GO:0005739">
    <property type="term" value="C:mitochondrion"/>
    <property type="evidence" value="ECO:0007669"/>
    <property type="project" value="TreeGrafter"/>
</dbReference>
<dbReference type="GeneID" id="5000512"/>
<sequence length="492" mass="54588">RVYIETYGCQMNVSDSDVVRSVLRAHGVATTEDLREATAALVNTCAVRDNAESRVWTRLRQLKALKRDAGHALTTVGVLGCMAERLKAKLLETEDLADLVCGPDAYRDVPRLLENSTRRLSDLSEEHRMNVLLSLDETYADVRPVRRDVGSPMAYVSVMRGCDNMCAFCVVPFTRGRERSRPFESVVDEARGLIAEGVKEITLLGQNVNSYADAPMKATTSADDDPFAAYAKGFKSVYKPKREGARTFADLISAVAGLDQEVRVRFTSPHPKDFPDDLLRVIAQTPNVCKQLHMPAQSGSTSTLERMRRGYTREVYLDLIKRAREMIPGVALSSDFISGFCGETEDEHAETLSLLEDVRYEQAFMFHYSLREKTHAARNLEDDVPEHVKKRRLAEVIATFRRRALEANAAEVGRTHLVLVEGASKKDPEAQMSGRSDTGKRVVIQGKRAFSNSSGKEVDIKAGDYVVARVVEAGASTLLATPSEITTARAFY</sequence>
<dbReference type="Gramene" id="ABO94605">
    <property type="protein sequence ID" value="ABO94605"/>
    <property type="gene ID" value="OSTLU_2500"/>
</dbReference>
<comment type="cofactor">
    <cofactor evidence="1">
        <name>[4Fe-4S] cluster</name>
        <dbReference type="ChEBI" id="CHEBI:49883"/>
    </cofactor>
</comment>
<evidence type="ECO:0000313" key="12">
    <source>
        <dbReference type="Proteomes" id="UP000001568"/>
    </source>
</evidence>
<dbReference type="Pfam" id="PF01938">
    <property type="entry name" value="TRAM"/>
    <property type="match status" value="1"/>
</dbReference>
<feature type="non-terminal residue" evidence="11">
    <location>
        <position position="492"/>
    </location>
</feature>
<protein>
    <submittedName>
        <fullName evidence="11">Uncharacterized protein</fullName>
    </submittedName>
</protein>
<dbReference type="GO" id="GO:0060255">
    <property type="term" value="P:regulation of macromolecule metabolic process"/>
    <property type="evidence" value="ECO:0007669"/>
    <property type="project" value="UniProtKB-ARBA"/>
</dbReference>
<feature type="non-terminal residue" evidence="11">
    <location>
        <position position="1"/>
    </location>
</feature>
<feature type="domain" description="Radical SAM core" evidence="10">
    <location>
        <begin position="148"/>
        <end position="406"/>
    </location>
</feature>
<gene>
    <name evidence="11" type="ORF">OSTLU_2500</name>
</gene>
<evidence type="ECO:0000256" key="2">
    <source>
        <dbReference type="ARBA" id="ARBA00009815"/>
    </source>
</evidence>
<dbReference type="InterPro" id="IPR006463">
    <property type="entry name" value="MiaB_methiolase"/>
</dbReference>
<dbReference type="GO" id="GO:0051539">
    <property type="term" value="F:4 iron, 4 sulfur cluster binding"/>
    <property type="evidence" value="ECO:0007669"/>
    <property type="project" value="UniProtKB-KW"/>
</dbReference>
<dbReference type="PANTHER" id="PTHR43020">
    <property type="entry name" value="CDK5 REGULATORY SUBUNIT-ASSOCIATED PROTEIN 1"/>
    <property type="match status" value="1"/>
</dbReference>
<reference evidence="11 12" key="1">
    <citation type="journal article" date="2007" name="Proc. Natl. Acad. Sci. U.S.A.">
        <title>The tiny eukaryote Ostreococcus provides genomic insights into the paradox of plankton speciation.</title>
        <authorList>
            <person name="Palenik B."/>
            <person name="Grimwood J."/>
            <person name="Aerts A."/>
            <person name="Rouze P."/>
            <person name="Salamov A."/>
            <person name="Putnam N."/>
            <person name="Dupont C."/>
            <person name="Jorgensen R."/>
            <person name="Derelle E."/>
            <person name="Rombauts S."/>
            <person name="Zhou K."/>
            <person name="Otillar R."/>
            <person name="Merchant S.S."/>
            <person name="Podell S."/>
            <person name="Gaasterland T."/>
            <person name="Napoli C."/>
            <person name="Gendler K."/>
            <person name="Manuell A."/>
            <person name="Tai V."/>
            <person name="Vallon O."/>
            <person name="Piganeau G."/>
            <person name="Jancek S."/>
            <person name="Heijde M."/>
            <person name="Jabbari K."/>
            <person name="Bowler C."/>
            <person name="Lohr M."/>
            <person name="Robbens S."/>
            <person name="Werner G."/>
            <person name="Dubchak I."/>
            <person name="Pazour G.J."/>
            <person name="Ren Q."/>
            <person name="Paulsen I."/>
            <person name="Delwiche C."/>
            <person name="Schmutz J."/>
            <person name="Rokhsar D."/>
            <person name="Van de Peer Y."/>
            <person name="Moreau H."/>
            <person name="Grigoriev I.V."/>
        </authorList>
    </citation>
    <scope>NUCLEOTIDE SEQUENCE [LARGE SCALE GENOMIC DNA]</scope>
    <source>
        <strain evidence="11 12">CCE9901</strain>
    </source>
</reference>
<dbReference type="SUPFAM" id="SSF102114">
    <property type="entry name" value="Radical SAM enzymes"/>
    <property type="match status" value="1"/>
</dbReference>
<dbReference type="AlphaFoldDB" id="A4RTH3"/>
<dbReference type="InterPro" id="IPR013848">
    <property type="entry name" value="Methylthiotransferase_N"/>
</dbReference>
<dbReference type="SFLD" id="SFLDF00413">
    <property type="entry name" value="CDK5RAP1"/>
    <property type="match status" value="1"/>
</dbReference>
<dbReference type="SFLD" id="SFLDG01061">
    <property type="entry name" value="methylthiotransferase"/>
    <property type="match status" value="1"/>
</dbReference>
<dbReference type="InterPro" id="IPR005839">
    <property type="entry name" value="Methylthiotransferase"/>
</dbReference>
<keyword evidence="4" id="KW-0949">S-adenosyl-L-methionine</keyword>
<dbReference type="Proteomes" id="UP000001568">
    <property type="component" value="Chromosome 2"/>
</dbReference>
<dbReference type="Gene3D" id="3.80.30.20">
    <property type="entry name" value="tm_1862 like domain"/>
    <property type="match status" value="1"/>
</dbReference>
<keyword evidence="7" id="KW-0411">Iron-sulfur</keyword>
<keyword evidence="6" id="KW-0408">Iron</keyword>
<dbReference type="RefSeq" id="XP_001416312.1">
    <property type="nucleotide sequence ID" value="XM_001416275.1"/>
</dbReference>
<dbReference type="Pfam" id="PF00919">
    <property type="entry name" value="UPF0004"/>
    <property type="match status" value="1"/>
</dbReference>
<evidence type="ECO:0000256" key="4">
    <source>
        <dbReference type="ARBA" id="ARBA00022691"/>
    </source>
</evidence>
<keyword evidence="5" id="KW-0479">Metal-binding</keyword>
<dbReference type="Pfam" id="PF04055">
    <property type="entry name" value="Radical_SAM"/>
    <property type="match status" value="1"/>
</dbReference>
<dbReference type="GO" id="GO:0080090">
    <property type="term" value="P:regulation of primary metabolic process"/>
    <property type="evidence" value="ECO:0007669"/>
    <property type="project" value="UniProtKB-ARBA"/>
</dbReference>
<dbReference type="OMA" id="CKNIHLP"/>
<evidence type="ECO:0000256" key="5">
    <source>
        <dbReference type="ARBA" id="ARBA00022723"/>
    </source>
</evidence>
<dbReference type="PROSITE" id="PS01278">
    <property type="entry name" value="MTTASE_RADICAL"/>
    <property type="match status" value="1"/>
</dbReference>
<evidence type="ECO:0000256" key="3">
    <source>
        <dbReference type="ARBA" id="ARBA00022485"/>
    </source>
</evidence>
<name>A4RTH3_OSTLU</name>
<dbReference type="InterPro" id="IPR006638">
    <property type="entry name" value="Elp3/MiaA/NifB-like_rSAM"/>
</dbReference>
<evidence type="ECO:0000256" key="1">
    <source>
        <dbReference type="ARBA" id="ARBA00001966"/>
    </source>
</evidence>
<accession>A4RTH3</accession>
<dbReference type="Gene3D" id="3.40.50.12160">
    <property type="entry name" value="Methylthiotransferase, N-terminal domain"/>
    <property type="match status" value="1"/>
</dbReference>
<dbReference type="PROSITE" id="PS51918">
    <property type="entry name" value="RADICAL_SAM"/>
    <property type="match status" value="1"/>
</dbReference>
<dbReference type="PANTHER" id="PTHR43020:SF2">
    <property type="entry name" value="MITOCHONDRIAL TRNA METHYLTHIOTRANSFERASE CDK5RAP1"/>
    <property type="match status" value="1"/>
</dbReference>
<dbReference type="FunFam" id="3.40.50.12160:FF:000003">
    <property type="entry name" value="CDK5 regulatory subunit-associated protein 1"/>
    <property type="match status" value="1"/>
</dbReference>
<dbReference type="GO" id="GO:0046872">
    <property type="term" value="F:metal ion binding"/>
    <property type="evidence" value="ECO:0007669"/>
    <property type="project" value="UniProtKB-KW"/>
</dbReference>
<dbReference type="EMBL" id="CP000582">
    <property type="protein sequence ID" value="ABO94605.1"/>
    <property type="molecule type" value="Genomic_DNA"/>
</dbReference>
<dbReference type="SFLD" id="SFLDG01082">
    <property type="entry name" value="B12-binding_domain_containing"/>
    <property type="match status" value="1"/>
</dbReference>
<comment type="similarity">
    <text evidence="2">Belongs to the methylthiotransferase family. MiaB subfamily.</text>
</comment>
<dbReference type="InterPro" id="IPR007197">
    <property type="entry name" value="rSAM"/>
</dbReference>